<evidence type="ECO:0000313" key="2">
    <source>
        <dbReference type="Proteomes" id="UP000427769"/>
    </source>
</evidence>
<dbReference type="KEGG" id="dwd:DSCW_24960"/>
<dbReference type="AlphaFoldDB" id="A0A5K7Z495"/>
<sequence length="132" mass="14439">MPRQLISSGSPFEKPIGFSRAVRVGNAISISGTAPIAPGGGTAFPGNLYEQTRTCITIIKDAIEKAGGRLEDVIRTRIMLTDIDRWQEAARAHGEFFGEIRPACTFVQVSRFIDEDWLVEMEADCVVVEPGL</sequence>
<proteinExistence type="predicted"/>
<organism evidence="1 2">
    <name type="scientific">Desulfosarcina widdelii</name>
    <dbReference type="NCBI Taxonomy" id="947919"/>
    <lineage>
        <taxon>Bacteria</taxon>
        <taxon>Pseudomonadati</taxon>
        <taxon>Thermodesulfobacteriota</taxon>
        <taxon>Desulfobacteria</taxon>
        <taxon>Desulfobacterales</taxon>
        <taxon>Desulfosarcinaceae</taxon>
        <taxon>Desulfosarcina</taxon>
    </lineage>
</organism>
<keyword evidence="2" id="KW-1185">Reference proteome</keyword>
<dbReference type="Gene3D" id="3.30.1330.40">
    <property type="entry name" value="RutC-like"/>
    <property type="match status" value="1"/>
</dbReference>
<dbReference type="InterPro" id="IPR035959">
    <property type="entry name" value="RutC-like_sf"/>
</dbReference>
<evidence type="ECO:0008006" key="3">
    <source>
        <dbReference type="Google" id="ProtNLM"/>
    </source>
</evidence>
<dbReference type="InterPro" id="IPR006175">
    <property type="entry name" value="YjgF/YER057c/UK114"/>
</dbReference>
<dbReference type="CDD" id="cd06154">
    <property type="entry name" value="YjgF_YER057c_UK114_like_6"/>
    <property type="match status" value="1"/>
</dbReference>
<name>A0A5K7Z495_9BACT</name>
<dbReference type="PANTHER" id="PTHR43857:SF1">
    <property type="entry name" value="YJGH FAMILY PROTEIN"/>
    <property type="match status" value="1"/>
</dbReference>
<dbReference type="EMBL" id="AP021875">
    <property type="protein sequence ID" value="BBO75079.1"/>
    <property type="molecule type" value="Genomic_DNA"/>
</dbReference>
<dbReference type="Pfam" id="PF01042">
    <property type="entry name" value="Ribonuc_L-PSP"/>
    <property type="match status" value="1"/>
</dbReference>
<dbReference type="Proteomes" id="UP000427769">
    <property type="component" value="Chromosome"/>
</dbReference>
<accession>A0A5K7Z495</accession>
<dbReference type="SUPFAM" id="SSF55298">
    <property type="entry name" value="YjgF-like"/>
    <property type="match status" value="1"/>
</dbReference>
<reference evidence="1 2" key="1">
    <citation type="submission" date="2019-11" db="EMBL/GenBank/DDBJ databases">
        <title>Comparative genomics of hydrocarbon-degrading Desulfosarcina strains.</title>
        <authorList>
            <person name="Watanabe M."/>
            <person name="Kojima H."/>
            <person name="Fukui M."/>
        </authorList>
    </citation>
    <scope>NUCLEOTIDE SEQUENCE [LARGE SCALE GENOMIC DNA]</scope>
    <source>
        <strain evidence="1 2">PP31</strain>
    </source>
</reference>
<dbReference type="OrthoDB" id="9808943at2"/>
<dbReference type="PANTHER" id="PTHR43857">
    <property type="entry name" value="BLR7761 PROTEIN"/>
    <property type="match status" value="1"/>
</dbReference>
<evidence type="ECO:0000313" key="1">
    <source>
        <dbReference type="EMBL" id="BBO75079.1"/>
    </source>
</evidence>
<dbReference type="RefSeq" id="WP_155304032.1">
    <property type="nucleotide sequence ID" value="NZ_AP021875.1"/>
</dbReference>
<protein>
    <recommendedName>
        <fullName evidence="3">Enamine deaminase RidA</fullName>
    </recommendedName>
</protein>
<gene>
    <name evidence="1" type="ORF">DSCW_24960</name>
</gene>